<organism evidence="2 3">
    <name type="scientific">Araneus ventricosus</name>
    <name type="common">Orbweaver spider</name>
    <name type="synonym">Epeira ventricosa</name>
    <dbReference type="NCBI Taxonomy" id="182803"/>
    <lineage>
        <taxon>Eukaryota</taxon>
        <taxon>Metazoa</taxon>
        <taxon>Ecdysozoa</taxon>
        <taxon>Arthropoda</taxon>
        <taxon>Chelicerata</taxon>
        <taxon>Arachnida</taxon>
        <taxon>Araneae</taxon>
        <taxon>Araneomorphae</taxon>
        <taxon>Entelegynae</taxon>
        <taxon>Araneoidea</taxon>
        <taxon>Araneidae</taxon>
        <taxon>Araneus</taxon>
    </lineage>
</organism>
<evidence type="ECO:0000313" key="2">
    <source>
        <dbReference type="EMBL" id="GBM53676.1"/>
    </source>
</evidence>
<dbReference type="EMBL" id="BGPR01001428">
    <property type="protein sequence ID" value="GBM53676.1"/>
    <property type="molecule type" value="Genomic_DNA"/>
</dbReference>
<accession>A0A4Y2GLL0</accession>
<dbReference type="Proteomes" id="UP000499080">
    <property type="component" value="Unassembled WGS sequence"/>
</dbReference>
<comment type="caution">
    <text evidence="2">The sequence shown here is derived from an EMBL/GenBank/DDBJ whole genome shotgun (WGS) entry which is preliminary data.</text>
</comment>
<feature type="region of interest" description="Disordered" evidence="1">
    <location>
        <begin position="1"/>
        <end position="25"/>
    </location>
</feature>
<name>A0A4Y2GLL0_ARAVE</name>
<evidence type="ECO:0000256" key="1">
    <source>
        <dbReference type="SAM" id="MobiDB-lite"/>
    </source>
</evidence>
<keyword evidence="3" id="KW-1185">Reference proteome</keyword>
<protein>
    <submittedName>
        <fullName evidence="2">Uncharacterized protein</fullName>
    </submittedName>
</protein>
<sequence length="110" mass="12308">MNAITMKLENRQLPVQSSKDKSRVPIIGKKCKNTRKKSILLNTDKDALLNSHGLGCKSGDSADPNDSKSNSSPELNSSKKVRSKKVCPKPNDKMPPKSEKMQERLEQFLR</sequence>
<feature type="compositionally biased region" description="Low complexity" evidence="1">
    <location>
        <begin position="67"/>
        <end position="78"/>
    </location>
</feature>
<dbReference type="AlphaFoldDB" id="A0A4Y2GLL0"/>
<evidence type="ECO:0000313" key="3">
    <source>
        <dbReference type="Proteomes" id="UP000499080"/>
    </source>
</evidence>
<feature type="compositionally biased region" description="Basic and acidic residues" evidence="1">
    <location>
        <begin position="90"/>
        <end position="110"/>
    </location>
</feature>
<reference evidence="2 3" key="1">
    <citation type="journal article" date="2019" name="Sci. Rep.">
        <title>Orb-weaving spider Araneus ventricosus genome elucidates the spidroin gene catalogue.</title>
        <authorList>
            <person name="Kono N."/>
            <person name="Nakamura H."/>
            <person name="Ohtoshi R."/>
            <person name="Moran D.A.P."/>
            <person name="Shinohara A."/>
            <person name="Yoshida Y."/>
            <person name="Fujiwara M."/>
            <person name="Mori M."/>
            <person name="Tomita M."/>
            <person name="Arakawa K."/>
        </authorList>
    </citation>
    <scope>NUCLEOTIDE SEQUENCE [LARGE SCALE GENOMIC DNA]</scope>
</reference>
<feature type="region of interest" description="Disordered" evidence="1">
    <location>
        <begin position="50"/>
        <end position="110"/>
    </location>
</feature>
<proteinExistence type="predicted"/>
<gene>
    <name evidence="2" type="ORF">AVEN_51514_1</name>
</gene>